<evidence type="ECO:0000256" key="8">
    <source>
        <dbReference type="ARBA" id="ARBA00022655"/>
    </source>
</evidence>
<evidence type="ECO:0000256" key="6">
    <source>
        <dbReference type="ARBA" id="ARBA00022490"/>
    </source>
</evidence>
<dbReference type="CDD" id="cd00560">
    <property type="entry name" value="PanC"/>
    <property type="match status" value="1"/>
</dbReference>
<dbReference type="GO" id="GO:0005829">
    <property type="term" value="C:cytosol"/>
    <property type="evidence" value="ECO:0007669"/>
    <property type="project" value="TreeGrafter"/>
</dbReference>
<evidence type="ECO:0000313" key="14">
    <source>
        <dbReference type="EMBL" id="MBJ3762597.1"/>
    </source>
</evidence>
<evidence type="ECO:0000256" key="7">
    <source>
        <dbReference type="ARBA" id="ARBA00022598"/>
    </source>
</evidence>
<reference evidence="14" key="1">
    <citation type="submission" date="2020-12" db="EMBL/GenBank/DDBJ databases">
        <title>Bacterial taxonomy.</title>
        <authorList>
            <person name="Pan X."/>
        </authorList>
    </citation>
    <scope>NUCLEOTIDE SEQUENCE</scope>
    <source>
        <strain evidence="14">KCTC 52957</strain>
    </source>
</reference>
<dbReference type="FunFam" id="3.40.50.620:FF:000114">
    <property type="entry name" value="Pantothenate synthetase"/>
    <property type="match status" value="1"/>
</dbReference>
<dbReference type="PANTHER" id="PTHR21299:SF1">
    <property type="entry name" value="PANTOATE--BETA-ALANINE LIGASE"/>
    <property type="match status" value="1"/>
</dbReference>
<evidence type="ECO:0000256" key="4">
    <source>
        <dbReference type="ARBA" id="ARBA00012219"/>
    </source>
</evidence>
<dbReference type="Gene3D" id="3.30.1300.10">
    <property type="entry name" value="Pantoate-beta-alanine ligase, C-terminal domain"/>
    <property type="match status" value="1"/>
</dbReference>
<dbReference type="EC" id="6.3.2.1" evidence="4 13"/>
<dbReference type="InterPro" id="IPR014729">
    <property type="entry name" value="Rossmann-like_a/b/a_fold"/>
</dbReference>
<comment type="caution">
    <text evidence="13">Lacks conserved residue(s) required for the propagation of feature annotation.</text>
</comment>
<name>A0A934IGB4_9RHOB</name>
<evidence type="ECO:0000313" key="15">
    <source>
        <dbReference type="Proteomes" id="UP000642488"/>
    </source>
</evidence>
<comment type="similarity">
    <text evidence="3 13">Belongs to the pantothenate synthetase family.</text>
</comment>
<evidence type="ECO:0000256" key="3">
    <source>
        <dbReference type="ARBA" id="ARBA00009256"/>
    </source>
</evidence>
<evidence type="ECO:0000256" key="11">
    <source>
        <dbReference type="ARBA" id="ARBA00048258"/>
    </source>
</evidence>
<keyword evidence="6 13" id="KW-0963">Cytoplasm</keyword>
<dbReference type="NCBIfam" id="TIGR00018">
    <property type="entry name" value="panC"/>
    <property type="match status" value="1"/>
</dbReference>
<feature type="binding site" evidence="13">
    <location>
        <position position="150"/>
    </location>
    <ligand>
        <name>(R)-pantoate</name>
        <dbReference type="ChEBI" id="CHEBI:15980"/>
    </ligand>
</feature>
<protein>
    <recommendedName>
        <fullName evidence="5 13">Pantothenate synthetase</fullName>
        <shortName evidence="13">PS</shortName>
        <ecNumber evidence="4 13">6.3.2.1</ecNumber>
    </recommendedName>
    <alternativeName>
        <fullName evidence="13">Pantoate--beta-alanine ligase</fullName>
    </alternativeName>
    <alternativeName>
        <fullName evidence="13">Pantoate-activating enzyme</fullName>
    </alternativeName>
</protein>
<comment type="catalytic activity">
    <reaction evidence="11 13">
        <text>(R)-pantoate + beta-alanine + ATP = (R)-pantothenate + AMP + diphosphate + H(+)</text>
        <dbReference type="Rhea" id="RHEA:10912"/>
        <dbReference type="ChEBI" id="CHEBI:15378"/>
        <dbReference type="ChEBI" id="CHEBI:15980"/>
        <dbReference type="ChEBI" id="CHEBI:29032"/>
        <dbReference type="ChEBI" id="CHEBI:30616"/>
        <dbReference type="ChEBI" id="CHEBI:33019"/>
        <dbReference type="ChEBI" id="CHEBI:57966"/>
        <dbReference type="ChEBI" id="CHEBI:456215"/>
        <dbReference type="EC" id="6.3.2.1"/>
    </reaction>
</comment>
<dbReference type="GO" id="GO:0015940">
    <property type="term" value="P:pantothenate biosynthetic process"/>
    <property type="evidence" value="ECO:0007669"/>
    <property type="project" value="UniProtKB-UniRule"/>
</dbReference>
<feature type="binding site" evidence="13">
    <location>
        <position position="58"/>
    </location>
    <ligand>
        <name>(R)-pantoate</name>
        <dbReference type="ChEBI" id="CHEBI:15980"/>
    </ligand>
</feature>
<feature type="binding site" evidence="13">
    <location>
        <begin position="144"/>
        <end position="147"/>
    </location>
    <ligand>
        <name>ATP</name>
        <dbReference type="ChEBI" id="CHEBI:30616"/>
    </ligand>
</feature>
<dbReference type="SUPFAM" id="SSF52374">
    <property type="entry name" value="Nucleotidylyl transferase"/>
    <property type="match status" value="1"/>
</dbReference>
<dbReference type="AlphaFoldDB" id="A0A934IGB4"/>
<comment type="caution">
    <text evidence="14">The sequence shown here is derived from an EMBL/GenBank/DDBJ whole genome shotgun (WGS) entry which is preliminary data.</text>
</comment>
<sequence length="276" mass="29994">MKICRTKQELRTARAALDGTVGLVPTMGALHDGHLSLVRRSLSETDHTVATIFVNPSQFGPNEDLATYPRTAERDLGLLEAEGIAAVFMPSADEMYDETAQTIVETTHLARILIGRIRPGHFRGVATVVTKLLNLAQPDAAFFGQKDYQQLCVIRTMVRDLDVPVRIVGVPTMREADGLAMSSRNVRLTPEHRAAAPALNDALNAAQGHVGVSVGKMRKLVRDRLQRAEGADIASIDIRDAETLAPVTGTPDQPVVILLAVRFGDVLLIDNRVIQP</sequence>
<evidence type="ECO:0000256" key="12">
    <source>
        <dbReference type="ARBA" id="ARBA00055042"/>
    </source>
</evidence>
<evidence type="ECO:0000256" key="2">
    <source>
        <dbReference type="ARBA" id="ARBA00004990"/>
    </source>
</evidence>
<proteinExistence type="inferred from homology"/>
<keyword evidence="8 13" id="KW-0566">Pantothenate biosynthesis</keyword>
<dbReference type="GO" id="GO:0004592">
    <property type="term" value="F:pantoate-beta-alanine ligase activity"/>
    <property type="evidence" value="ECO:0007669"/>
    <property type="project" value="UniProtKB-UniRule"/>
</dbReference>
<evidence type="ECO:0000256" key="1">
    <source>
        <dbReference type="ARBA" id="ARBA00004496"/>
    </source>
</evidence>
<dbReference type="GO" id="GO:0005524">
    <property type="term" value="F:ATP binding"/>
    <property type="evidence" value="ECO:0007669"/>
    <property type="project" value="UniProtKB-KW"/>
</dbReference>
<feature type="binding site" evidence="13">
    <location>
        <begin position="27"/>
        <end position="34"/>
    </location>
    <ligand>
        <name>ATP</name>
        <dbReference type="ChEBI" id="CHEBI:30616"/>
    </ligand>
</feature>
<feature type="binding site" evidence="13">
    <location>
        <position position="58"/>
    </location>
    <ligand>
        <name>beta-alanine</name>
        <dbReference type="ChEBI" id="CHEBI:57966"/>
    </ligand>
</feature>
<keyword evidence="15" id="KW-1185">Reference proteome</keyword>
<accession>A0A934IGB4</accession>
<comment type="subunit">
    <text evidence="13">Homodimer.</text>
</comment>
<dbReference type="EMBL" id="JAEKPD010000007">
    <property type="protein sequence ID" value="MBJ3762597.1"/>
    <property type="molecule type" value="Genomic_DNA"/>
</dbReference>
<comment type="pathway">
    <text evidence="2 13">Cofactor biosynthesis; (R)-pantothenate biosynthesis; (R)-pantothenate from (R)-pantoate and beta-alanine: step 1/1.</text>
</comment>
<dbReference type="PANTHER" id="PTHR21299">
    <property type="entry name" value="CYTIDYLATE KINASE/PANTOATE-BETA-ALANINE LIGASE"/>
    <property type="match status" value="1"/>
</dbReference>
<dbReference type="InterPro" id="IPR003721">
    <property type="entry name" value="Pantoate_ligase"/>
</dbReference>
<feature type="binding site" evidence="13">
    <location>
        <begin position="181"/>
        <end position="184"/>
    </location>
    <ligand>
        <name>ATP</name>
        <dbReference type="ChEBI" id="CHEBI:30616"/>
    </ligand>
</feature>
<keyword evidence="9 13" id="KW-0547">Nucleotide-binding</keyword>
<evidence type="ECO:0000256" key="13">
    <source>
        <dbReference type="HAMAP-Rule" id="MF_00158"/>
    </source>
</evidence>
<dbReference type="InterPro" id="IPR042176">
    <property type="entry name" value="Pantoate_ligase_C"/>
</dbReference>
<evidence type="ECO:0000256" key="9">
    <source>
        <dbReference type="ARBA" id="ARBA00022741"/>
    </source>
</evidence>
<keyword evidence="10 13" id="KW-0067">ATP-binding</keyword>
<dbReference type="HAMAP" id="MF_00158">
    <property type="entry name" value="PanC"/>
    <property type="match status" value="1"/>
</dbReference>
<keyword evidence="7 13" id="KW-0436">Ligase</keyword>
<feature type="active site" description="Proton donor" evidence="13">
    <location>
        <position position="34"/>
    </location>
</feature>
<evidence type="ECO:0000256" key="5">
    <source>
        <dbReference type="ARBA" id="ARBA00014155"/>
    </source>
</evidence>
<gene>
    <name evidence="13" type="primary">panC</name>
    <name evidence="14" type="ORF">ILP92_07555</name>
</gene>
<evidence type="ECO:0000256" key="10">
    <source>
        <dbReference type="ARBA" id="ARBA00022840"/>
    </source>
</evidence>
<dbReference type="RefSeq" id="WP_198915776.1">
    <property type="nucleotide sequence ID" value="NZ_JAEKPD010000007.1"/>
</dbReference>
<dbReference type="Gene3D" id="3.40.50.620">
    <property type="entry name" value="HUPs"/>
    <property type="match status" value="1"/>
</dbReference>
<comment type="subcellular location">
    <subcellularLocation>
        <location evidence="1 13">Cytoplasm</location>
    </subcellularLocation>
</comment>
<comment type="miscellaneous">
    <text evidence="13">The reaction proceeds by a bi uni uni bi ping pong mechanism.</text>
</comment>
<dbReference type="Proteomes" id="UP000642488">
    <property type="component" value="Unassembled WGS sequence"/>
</dbReference>
<organism evidence="14 15">
    <name type="scientific">Palleronia pontilimi</name>
    <dbReference type="NCBI Taxonomy" id="1964209"/>
    <lineage>
        <taxon>Bacteria</taxon>
        <taxon>Pseudomonadati</taxon>
        <taxon>Pseudomonadota</taxon>
        <taxon>Alphaproteobacteria</taxon>
        <taxon>Rhodobacterales</taxon>
        <taxon>Roseobacteraceae</taxon>
        <taxon>Palleronia</taxon>
    </lineage>
</organism>
<dbReference type="Pfam" id="PF02569">
    <property type="entry name" value="Pantoate_ligase"/>
    <property type="match status" value="1"/>
</dbReference>
<comment type="function">
    <text evidence="12 13">Catalyzes the condensation of pantoate with beta-alanine in an ATP-dependent reaction via a pantoyl-adenylate intermediate.</text>
</comment>